<evidence type="ECO:0000256" key="2">
    <source>
        <dbReference type="SAM" id="SignalP"/>
    </source>
</evidence>
<evidence type="ECO:0008006" key="5">
    <source>
        <dbReference type="Google" id="ProtNLM"/>
    </source>
</evidence>
<comment type="caution">
    <text evidence="3">The sequence shown here is derived from an EMBL/GenBank/DDBJ whole genome shotgun (WGS) entry which is preliminary data.</text>
</comment>
<keyword evidence="2" id="KW-0732">Signal</keyword>
<name>A0A4R0NFT6_9SPHI</name>
<feature type="signal peptide" evidence="2">
    <location>
        <begin position="1"/>
        <end position="22"/>
    </location>
</feature>
<dbReference type="AlphaFoldDB" id="A0A4R0NFT6"/>
<reference evidence="3 4" key="1">
    <citation type="submission" date="2019-02" db="EMBL/GenBank/DDBJ databases">
        <title>Pedobacter sp. RP-1-14 sp. nov., isolated from Arctic soil.</title>
        <authorList>
            <person name="Dahal R.H."/>
        </authorList>
    </citation>
    <scope>NUCLEOTIDE SEQUENCE [LARGE SCALE GENOMIC DNA]</scope>
    <source>
        <strain evidence="3 4">RP-1-14</strain>
    </source>
</reference>
<evidence type="ECO:0000313" key="3">
    <source>
        <dbReference type="EMBL" id="TCC98153.1"/>
    </source>
</evidence>
<accession>A0A4R0NFT6</accession>
<evidence type="ECO:0000313" key="4">
    <source>
        <dbReference type="Proteomes" id="UP000293347"/>
    </source>
</evidence>
<feature type="region of interest" description="Disordered" evidence="1">
    <location>
        <begin position="123"/>
        <end position="152"/>
    </location>
</feature>
<protein>
    <recommendedName>
        <fullName evidence="5">YXWGXW repeat-containing protein</fullName>
    </recommendedName>
</protein>
<organism evidence="3 4">
    <name type="scientific">Pedobacter psychroterrae</name>
    <dbReference type="NCBI Taxonomy" id="2530453"/>
    <lineage>
        <taxon>Bacteria</taxon>
        <taxon>Pseudomonadati</taxon>
        <taxon>Bacteroidota</taxon>
        <taxon>Sphingobacteriia</taxon>
        <taxon>Sphingobacteriales</taxon>
        <taxon>Sphingobacteriaceae</taxon>
        <taxon>Pedobacter</taxon>
    </lineage>
</organism>
<keyword evidence="4" id="KW-1185">Reference proteome</keyword>
<sequence>MKKLFLLTMLGLASAITLPATAQLNVSINIGSQPQWGPSGYNHVDYYYMPEIESYYYVPTKKFIYYSGNTWVHTRSLPTRYRNYDLYSGPKYVINSPRPYMQHNVYKVKYSKHKPKYVQHHNVKQHHVKHKGNNGHGGKHKSKGGKHDNRRH</sequence>
<gene>
    <name evidence="3" type="ORF">EZ437_18325</name>
</gene>
<feature type="chain" id="PRO_5020443352" description="YXWGXW repeat-containing protein" evidence="2">
    <location>
        <begin position="23"/>
        <end position="152"/>
    </location>
</feature>
<dbReference type="EMBL" id="SJSL01000007">
    <property type="protein sequence ID" value="TCC98153.1"/>
    <property type="molecule type" value="Genomic_DNA"/>
</dbReference>
<dbReference type="Proteomes" id="UP000293347">
    <property type="component" value="Unassembled WGS sequence"/>
</dbReference>
<evidence type="ECO:0000256" key="1">
    <source>
        <dbReference type="SAM" id="MobiDB-lite"/>
    </source>
</evidence>
<dbReference type="OrthoDB" id="799522at2"/>
<dbReference type="RefSeq" id="WP_131597528.1">
    <property type="nucleotide sequence ID" value="NZ_SJSL01000007.1"/>
</dbReference>
<proteinExistence type="predicted"/>